<evidence type="ECO:0000313" key="2">
    <source>
        <dbReference type="EMBL" id="KAK1701446.1"/>
    </source>
</evidence>
<proteinExistence type="predicted"/>
<reference evidence="2" key="1">
    <citation type="submission" date="2021-06" db="EMBL/GenBank/DDBJ databases">
        <title>Comparative genomics, transcriptomics and evolutionary studies reveal genomic signatures of adaptation to plant cell wall in hemibiotrophic fungi.</title>
        <authorList>
            <consortium name="DOE Joint Genome Institute"/>
            <person name="Baroncelli R."/>
            <person name="Diaz J.F."/>
            <person name="Benocci T."/>
            <person name="Peng M."/>
            <person name="Battaglia E."/>
            <person name="Haridas S."/>
            <person name="Andreopoulos W."/>
            <person name="Labutti K."/>
            <person name="Pangilinan J."/>
            <person name="Floch G.L."/>
            <person name="Makela M.R."/>
            <person name="Henrissat B."/>
            <person name="Grigoriev I.V."/>
            <person name="Crouch J.A."/>
            <person name="De Vries R.P."/>
            <person name="Sukno S.A."/>
            <person name="Thon M.R."/>
        </authorList>
    </citation>
    <scope>NUCLEOTIDE SEQUENCE</scope>
    <source>
        <strain evidence="2">CBS 193.32</strain>
    </source>
</reference>
<accession>A0AAJ0F3A0</accession>
<dbReference type="Proteomes" id="UP001224890">
    <property type="component" value="Unassembled WGS sequence"/>
</dbReference>
<gene>
    <name evidence="2" type="ORF">BDP55DRAFT_722654</name>
</gene>
<dbReference type="InterPro" id="IPR031348">
    <property type="entry name" value="PigL_N"/>
</dbReference>
<protein>
    <recommendedName>
        <fullName evidence="1">Azaphilone pigments biosynthesis cluster protein L N-terminal domain-containing protein</fullName>
    </recommendedName>
</protein>
<name>A0AAJ0F3A0_9PEZI</name>
<dbReference type="Pfam" id="PF17111">
    <property type="entry name" value="PigL_N"/>
    <property type="match status" value="1"/>
</dbReference>
<dbReference type="EMBL" id="JAHMHR010000001">
    <property type="protein sequence ID" value="KAK1701446.1"/>
    <property type="molecule type" value="Genomic_DNA"/>
</dbReference>
<dbReference type="RefSeq" id="XP_060437201.1">
    <property type="nucleotide sequence ID" value="XM_060578635.1"/>
</dbReference>
<comment type="caution">
    <text evidence="2">The sequence shown here is derived from an EMBL/GenBank/DDBJ whole genome shotgun (WGS) entry which is preliminary data.</text>
</comment>
<keyword evidence="3" id="KW-1185">Reference proteome</keyword>
<dbReference type="AlphaFoldDB" id="A0AAJ0F3A0"/>
<evidence type="ECO:0000259" key="1">
    <source>
        <dbReference type="Pfam" id="PF17111"/>
    </source>
</evidence>
<evidence type="ECO:0000313" key="3">
    <source>
        <dbReference type="Proteomes" id="UP001224890"/>
    </source>
</evidence>
<dbReference type="GeneID" id="85463161"/>
<feature type="domain" description="Azaphilone pigments biosynthesis cluster protein L N-terminal" evidence="1">
    <location>
        <begin position="2"/>
        <end position="152"/>
    </location>
</feature>
<sequence>MAEVLETTSAVVALAVTALQGIRGVKEKIANTERAPEMITNIKKELQDIECLMRHLNISFLSNETEVISVAENTKVQSALKASSASSLALDNEVGKLLKSSNDGRVHWVDRTKIGLFGKDKLQVFVDELRICKQTFNLILTGANFLASLEQFKQLQTIMKRRETNADDPYSAAKLQKSNDLIRGYEEFQASLFVQFNERRSKLTVGKVTVLESQAVIGIHGADGTDGELDVQLGSVEGQGSNMLVGYSRGIDLNAAFFKKDT</sequence>
<organism evidence="2 3">
    <name type="scientific">Colletotrichum godetiae</name>
    <dbReference type="NCBI Taxonomy" id="1209918"/>
    <lineage>
        <taxon>Eukaryota</taxon>
        <taxon>Fungi</taxon>
        <taxon>Dikarya</taxon>
        <taxon>Ascomycota</taxon>
        <taxon>Pezizomycotina</taxon>
        <taxon>Sordariomycetes</taxon>
        <taxon>Hypocreomycetidae</taxon>
        <taxon>Glomerellales</taxon>
        <taxon>Glomerellaceae</taxon>
        <taxon>Colletotrichum</taxon>
        <taxon>Colletotrichum acutatum species complex</taxon>
    </lineage>
</organism>